<dbReference type="InterPro" id="IPR029044">
    <property type="entry name" value="Nucleotide-diphossugar_trans"/>
</dbReference>
<dbReference type="InterPro" id="IPR004988">
    <property type="entry name" value="DUF273"/>
</dbReference>
<proteinExistence type="predicted"/>
<keyword evidence="2" id="KW-1185">Reference proteome</keyword>
<reference evidence="1" key="2">
    <citation type="submission" date="2022-06" db="UniProtKB">
        <authorList>
            <consortium name="EnsemblMetazoa"/>
        </authorList>
    </citation>
    <scope>IDENTIFICATION</scope>
    <source>
        <strain evidence="1">DF5081</strain>
    </source>
</reference>
<reference evidence="2" key="1">
    <citation type="submission" date="2010-08" db="EMBL/GenBank/DDBJ databases">
        <authorList>
            <consortium name="Caenorhabditis japonica Sequencing Consortium"/>
            <person name="Wilson R.K."/>
        </authorList>
    </citation>
    <scope>NUCLEOTIDE SEQUENCE [LARGE SCALE GENOMIC DNA]</scope>
    <source>
        <strain evidence="2">DF5081</strain>
    </source>
</reference>
<dbReference type="PANTHER" id="PTHR31562">
    <property type="entry name" value="PROTEIN CBG18972"/>
    <property type="match status" value="1"/>
</dbReference>
<dbReference type="AlphaFoldDB" id="A0A8R1DHQ6"/>
<dbReference type="EnsemblMetazoa" id="CJA03125.1">
    <property type="protein sequence ID" value="CJA03125.1"/>
    <property type="gene ID" value="WBGene00122329"/>
</dbReference>
<evidence type="ECO:0000313" key="2">
    <source>
        <dbReference type="Proteomes" id="UP000005237"/>
    </source>
</evidence>
<accession>A0A8R1DHQ6</accession>
<evidence type="ECO:0008006" key="3">
    <source>
        <dbReference type="Google" id="ProtNLM"/>
    </source>
</evidence>
<dbReference type="Proteomes" id="UP000005237">
    <property type="component" value="Unassembled WGS sequence"/>
</dbReference>
<dbReference type="Gene3D" id="3.90.550.10">
    <property type="entry name" value="Spore Coat Polysaccharide Biosynthesis Protein SpsA, Chain A"/>
    <property type="match status" value="1"/>
</dbReference>
<dbReference type="Pfam" id="PF03314">
    <property type="entry name" value="DUF273"/>
    <property type="match status" value="1"/>
</dbReference>
<evidence type="ECO:0000313" key="1">
    <source>
        <dbReference type="EnsemblMetazoa" id="CJA03125.1"/>
    </source>
</evidence>
<name>A0A8R1DHQ6_CAEJA</name>
<protein>
    <recommendedName>
        <fullName evidence="3">Glycosyltransferase family 92 protein</fullName>
    </recommendedName>
</protein>
<sequence>MHQFSICSDNGTYVLEPHFTCGEHSLFQKFFRRHCVTAKILPKYSADLFIDADIGVVNPKRRIEEFLTESIEVTFYDRHFNFEIMAGSYLARNTPYAIDLIREFGQYEFKLPSSFHGTDNGAIHMFLAEKLFLKSSIEIEFCRKAYANSLNYDDLATYTACLRNLFGANTDFGKIRIMRKLEGWARDDWLTSGVWSPELDFMLHGWKTDHLKVPPRGTIRATTMNMNEWYSPFAGPIVLDRCTPGNTTWSYNEQLVGTREAVWKGLKENEKIVAFNRIKQMGKIHGLMERKSG</sequence>
<organism evidence="1 2">
    <name type="scientific">Caenorhabditis japonica</name>
    <dbReference type="NCBI Taxonomy" id="281687"/>
    <lineage>
        <taxon>Eukaryota</taxon>
        <taxon>Metazoa</taxon>
        <taxon>Ecdysozoa</taxon>
        <taxon>Nematoda</taxon>
        <taxon>Chromadorea</taxon>
        <taxon>Rhabditida</taxon>
        <taxon>Rhabditina</taxon>
        <taxon>Rhabditomorpha</taxon>
        <taxon>Rhabditoidea</taxon>
        <taxon>Rhabditidae</taxon>
        <taxon>Peloderinae</taxon>
        <taxon>Caenorhabditis</taxon>
    </lineage>
</organism>
<dbReference type="PANTHER" id="PTHR31562:SF13">
    <property type="entry name" value="NUCLEOTID_TRANS DOMAIN-CONTAINING PROTEIN-RELATED"/>
    <property type="match status" value="1"/>
</dbReference>